<evidence type="ECO:0000256" key="5">
    <source>
        <dbReference type="PIRSR" id="PIRSR619791-2"/>
    </source>
</evidence>
<name>A0A6A0H072_HYAAZ</name>
<dbReference type="InterPro" id="IPR019791">
    <property type="entry name" value="Haem_peroxidase_animal"/>
</dbReference>
<keyword evidence="5" id="KW-0349">Heme</keyword>
<keyword evidence="2" id="KW-0964">Secreted</keyword>
<keyword evidence="4" id="KW-0325">Glycoprotein</keyword>
<feature type="binding site" description="axial binding residue" evidence="5">
    <location>
        <position position="151"/>
    </location>
    <ligand>
        <name>heme b</name>
        <dbReference type="ChEBI" id="CHEBI:60344"/>
    </ligand>
    <ligandPart>
        <name>Fe</name>
        <dbReference type="ChEBI" id="CHEBI:18248"/>
    </ligandPart>
</feature>
<reference evidence="6" key="3">
    <citation type="submission" date="2019-06" db="EMBL/GenBank/DDBJ databases">
        <authorList>
            <person name="Poynton C."/>
            <person name="Hasenbein S."/>
            <person name="Benoit J.B."/>
            <person name="Sepulveda M.S."/>
            <person name="Poelchau M.F."/>
            <person name="Murali S.C."/>
            <person name="Chen S."/>
            <person name="Glastad K.M."/>
            <person name="Werren J.H."/>
            <person name="Vineis J.H."/>
            <person name="Bowen J.L."/>
            <person name="Friedrich M."/>
            <person name="Jones J."/>
            <person name="Robertson H.M."/>
            <person name="Feyereisen R."/>
            <person name="Mechler-Hickson A."/>
            <person name="Mathers N."/>
            <person name="Lee C.E."/>
            <person name="Colbourne J.K."/>
            <person name="Biales A."/>
            <person name="Johnston J.S."/>
            <person name="Wellborn G.A."/>
            <person name="Rosendale A.J."/>
            <person name="Cridge A.G."/>
            <person name="Munoz-Torres M.C."/>
            <person name="Bain P.A."/>
            <person name="Manny A.R."/>
            <person name="Major K.M."/>
            <person name="Lambert F.N."/>
            <person name="Vulpe C.D."/>
            <person name="Tuck P."/>
            <person name="Blalock B.J."/>
            <person name="Lin Y.-Y."/>
            <person name="Smith M.E."/>
            <person name="Ochoa-Acuna H."/>
            <person name="Chen M.-J.M."/>
            <person name="Childers C.P."/>
            <person name="Qu J."/>
            <person name="Dugan S."/>
            <person name="Lee S.L."/>
            <person name="Chao H."/>
            <person name="Dinh H."/>
            <person name="Han Y."/>
            <person name="Doddapaneni H."/>
            <person name="Worley K.C."/>
            <person name="Muzny D.M."/>
            <person name="Gibbs R.A."/>
            <person name="Richards S."/>
        </authorList>
    </citation>
    <scope>NUCLEOTIDE SEQUENCE</scope>
    <source>
        <strain evidence="6">HAZT.00-mixed</strain>
        <tissue evidence="6">Whole organism</tissue>
    </source>
</reference>
<feature type="non-terminal residue" evidence="6">
    <location>
        <position position="1"/>
    </location>
</feature>
<dbReference type="EMBL" id="JQDR03011006">
    <property type="protein sequence ID" value="KAA0193393.1"/>
    <property type="molecule type" value="Genomic_DNA"/>
</dbReference>
<dbReference type="PROSITE" id="PS50292">
    <property type="entry name" value="PEROXIDASE_3"/>
    <property type="match status" value="1"/>
</dbReference>
<keyword evidence="3" id="KW-0575">Peroxidase</keyword>
<comment type="caution">
    <text evidence="6">The sequence shown here is derived from an EMBL/GenBank/DDBJ whole genome shotgun (WGS) entry which is preliminary data.</text>
</comment>
<organism evidence="6">
    <name type="scientific">Hyalella azteca</name>
    <name type="common">Amphipod</name>
    <dbReference type="NCBI Taxonomy" id="294128"/>
    <lineage>
        <taxon>Eukaryota</taxon>
        <taxon>Metazoa</taxon>
        <taxon>Ecdysozoa</taxon>
        <taxon>Arthropoda</taxon>
        <taxon>Crustacea</taxon>
        <taxon>Multicrustacea</taxon>
        <taxon>Malacostraca</taxon>
        <taxon>Eumalacostraca</taxon>
        <taxon>Peracarida</taxon>
        <taxon>Amphipoda</taxon>
        <taxon>Senticaudata</taxon>
        <taxon>Talitrida</taxon>
        <taxon>Talitroidea</taxon>
        <taxon>Hyalellidae</taxon>
        <taxon>Hyalella</taxon>
    </lineage>
</organism>
<dbReference type="Gene3D" id="1.10.640.10">
    <property type="entry name" value="Haem peroxidase domain superfamily, animal type"/>
    <property type="match status" value="1"/>
</dbReference>
<evidence type="ECO:0000256" key="3">
    <source>
        <dbReference type="ARBA" id="ARBA00022559"/>
    </source>
</evidence>
<feature type="non-terminal residue" evidence="6">
    <location>
        <position position="276"/>
    </location>
</feature>
<dbReference type="Pfam" id="PF03098">
    <property type="entry name" value="An_peroxidase"/>
    <property type="match status" value="1"/>
</dbReference>
<keyword evidence="3" id="KW-0560">Oxidoreductase</keyword>
<proteinExistence type="predicted"/>
<dbReference type="SUPFAM" id="SSF48113">
    <property type="entry name" value="Heme-dependent peroxidases"/>
    <property type="match status" value="1"/>
</dbReference>
<dbReference type="InterPro" id="IPR037120">
    <property type="entry name" value="Haem_peroxidase_sf_animal"/>
</dbReference>
<evidence type="ECO:0000256" key="1">
    <source>
        <dbReference type="ARBA" id="ARBA00004613"/>
    </source>
</evidence>
<dbReference type="Proteomes" id="UP000711488">
    <property type="component" value="Unassembled WGS sequence"/>
</dbReference>
<evidence type="ECO:0000256" key="2">
    <source>
        <dbReference type="ARBA" id="ARBA00022525"/>
    </source>
</evidence>
<dbReference type="OrthoDB" id="823504at2759"/>
<dbReference type="GO" id="GO:0005576">
    <property type="term" value="C:extracellular region"/>
    <property type="evidence" value="ECO:0007669"/>
    <property type="project" value="UniProtKB-SubCell"/>
</dbReference>
<reference evidence="6" key="1">
    <citation type="submission" date="2014-08" db="EMBL/GenBank/DDBJ databases">
        <authorList>
            <person name="Murali S."/>
            <person name="Richards S."/>
            <person name="Bandaranaike D."/>
            <person name="Bellair M."/>
            <person name="Blankenburg K."/>
            <person name="Chao H."/>
            <person name="Dinh H."/>
            <person name="Doddapaneni H."/>
            <person name="Dugan-Rocha S."/>
            <person name="Elkadiri S."/>
            <person name="Gnanaolivu R."/>
            <person name="Hughes D."/>
            <person name="Lee S."/>
            <person name="Li M."/>
            <person name="Ming W."/>
            <person name="Munidasa M."/>
            <person name="Muniz J."/>
            <person name="Nguyen L."/>
            <person name="Osuji N."/>
            <person name="Pu L.-L."/>
            <person name="Puazo M."/>
            <person name="Skinner E."/>
            <person name="Qu C."/>
            <person name="Quiroz J."/>
            <person name="Raj R."/>
            <person name="Weissenberger G."/>
            <person name="Xin Y."/>
            <person name="Zou X."/>
            <person name="Han Y."/>
            <person name="Worley K."/>
            <person name="Muzny D."/>
            <person name="Gibbs R."/>
        </authorList>
    </citation>
    <scope>NUCLEOTIDE SEQUENCE</scope>
    <source>
        <strain evidence="6">HAZT.00-mixed</strain>
        <tissue evidence="6">Whole organism</tissue>
    </source>
</reference>
<dbReference type="GO" id="GO:0004601">
    <property type="term" value="F:peroxidase activity"/>
    <property type="evidence" value="ECO:0007669"/>
    <property type="project" value="UniProtKB-KW"/>
</dbReference>
<dbReference type="PANTHER" id="PTHR11475:SF4">
    <property type="entry name" value="CHORION PEROXIDASE"/>
    <property type="match status" value="1"/>
</dbReference>
<evidence type="ECO:0000313" key="6">
    <source>
        <dbReference type="EMBL" id="KAA0193393.1"/>
    </source>
</evidence>
<gene>
    <name evidence="6" type="ORF">HAZT_HAZT002937</name>
</gene>
<dbReference type="PANTHER" id="PTHR11475">
    <property type="entry name" value="OXIDASE/PEROXIDASE"/>
    <property type="match status" value="1"/>
</dbReference>
<dbReference type="GO" id="GO:0046872">
    <property type="term" value="F:metal ion binding"/>
    <property type="evidence" value="ECO:0007669"/>
    <property type="project" value="UniProtKB-KW"/>
</dbReference>
<comment type="subcellular location">
    <subcellularLocation>
        <location evidence="1">Secreted</location>
    </subcellularLocation>
</comment>
<dbReference type="AlphaFoldDB" id="A0A6A0H072"/>
<keyword evidence="5" id="KW-0408">Iron</keyword>
<reference evidence="6" key="2">
    <citation type="journal article" date="2018" name="Environ. Sci. Technol.">
        <title>The Toxicogenome of Hyalella azteca: A Model for Sediment Ecotoxicology and Evolutionary Toxicology.</title>
        <authorList>
            <person name="Poynton H.C."/>
            <person name="Hasenbein S."/>
            <person name="Benoit J.B."/>
            <person name="Sepulveda M.S."/>
            <person name="Poelchau M.F."/>
            <person name="Hughes D.S.T."/>
            <person name="Murali S.C."/>
            <person name="Chen S."/>
            <person name="Glastad K.M."/>
            <person name="Goodisman M.A.D."/>
            <person name="Werren J.H."/>
            <person name="Vineis J.H."/>
            <person name="Bowen J.L."/>
            <person name="Friedrich M."/>
            <person name="Jones J."/>
            <person name="Robertson H.M."/>
            <person name="Feyereisen R."/>
            <person name="Mechler-Hickson A."/>
            <person name="Mathers N."/>
            <person name="Lee C.E."/>
            <person name="Colbourne J.K."/>
            <person name="Biales A."/>
            <person name="Johnston J.S."/>
            <person name="Wellborn G.A."/>
            <person name="Rosendale A.J."/>
            <person name="Cridge A.G."/>
            <person name="Munoz-Torres M.C."/>
            <person name="Bain P.A."/>
            <person name="Manny A.R."/>
            <person name="Major K.M."/>
            <person name="Lambert F.N."/>
            <person name="Vulpe C.D."/>
            <person name="Tuck P."/>
            <person name="Blalock B.J."/>
            <person name="Lin Y.Y."/>
            <person name="Smith M.E."/>
            <person name="Ochoa-Acuna H."/>
            <person name="Chen M.M."/>
            <person name="Childers C.P."/>
            <person name="Qu J."/>
            <person name="Dugan S."/>
            <person name="Lee S.L."/>
            <person name="Chao H."/>
            <person name="Dinh H."/>
            <person name="Han Y."/>
            <person name="Doddapaneni H."/>
            <person name="Worley K.C."/>
            <person name="Muzny D.M."/>
            <person name="Gibbs R.A."/>
            <person name="Richards S."/>
        </authorList>
    </citation>
    <scope>NUCLEOTIDE SEQUENCE</scope>
    <source>
        <strain evidence="6">HAZT.00-mixed</strain>
        <tissue evidence="6">Whole organism</tissue>
    </source>
</reference>
<protein>
    <submittedName>
        <fullName evidence="6">Uncharacterized protein</fullName>
    </submittedName>
</protein>
<dbReference type="GO" id="GO:0006979">
    <property type="term" value="P:response to oxidative stress"/>
    <property type="evidence" value="ECO:0007669"/>
    <property type="project" value="InterPro"/>
</dbReference>
<evidence type="ECO:0000256" key="4">
    <source>
        <dbReference type="ARBA" id="ARBA00023180"/>
    </source>
</evidence>
<dbReference type="InterPro" id="IPR010255">
    <property type="entry name" value="Haem_peroxidase_sf"/>
</dbReference>
<accession>A0A6A0H072</accession>
<keyword evidence="5" id="KW-0479">Metal-binding</keyword>
<dbReference type="PRINTS" id="PR00457">
    <property type="entry name" value="ANPEROXIDASE"/>
</dbReference>
<dbReference type="GO" id="GO:0020037">
    <property type="term" value="F:heme binding"/>
    <property type="evidence" value="ECO:0007669"/>
    <property type="project" value="InterPro"/>
</dbReference>
<sequence>LLSSLVKFYPSLSSSHFKLCPRLALSDSLVSFVPGDGRANEQPGLTSLHVLFMRVHNAVAAQLASLNPGWSSDRVYQESRRVVGALLQQVVYREFLPVVLGSAPMDHFRLWLQSEGYYHGYNETVDPTTPNVFAAAAFRKVNVFSSYRFGHSLVDDILMQGPSGNLTLLDSFFKSDVLKKEGTRPSQFLQSLTLESSQDPDEYMVPTLTNNLFGSARFPIGLDLYALNVMRGRDHGLAGYNHWRAACGLPTAASFTDLTAFLPRQTVEKFQRLYKR</sequence>